<evidence type="ECO:0000313" key="2">
    <source>
        <dbReference type="EMBL" id="QHU22614.1"/>
    </source>
</evidence>
<proteinExistence type="predicted"/>
<feature type="region of interest" description="Disordered" evidence="1">
    <location>
        <begin position="1"/>
        <end position="42"/>
    </location>
</feature>
<evidence type="ECO:0000256" key="1">
    <source>
        <dbReference type="SAM" id="MobiDB-lite"/>
    </source>
</evidence>
<name>A0A6C0L1I8_9ZZZZ</name>
<feature type="compositionally biased region" description="Polar residues" evidence="1">
    <location>
        <begin position="1"/>
        <end position="14"/>
    </location>
</feature>
<protein>
    <submittedName>
        <fullName evidence="2">Uncharacterized protein</fullName>
    </submittedName>
</protein>
<reference evidence="2" key="1">
    <citation type="journal article" date="2020" name="Nature">
        <title>Giant virus diversity and host interactions through global metagenomics.</title>
        <authorList>
            <person name="Schulz F."/>
            <person name="Roux S."/>
            <person name="Paez-Espino D."/>
            <person name="Jungbluth S."/>
            <person name="Walsh D.A."/>
            <person name="Denef V.J."/>
            <person name="McMahon K.D."/>
            <person name="Konstantinidis K.T."/>
            <person name="Eloe-Fadrosh E.A."/>
            <person name="Kyrpides N.C."/>
            <person name="Woyke T."/>
        </authorList>
    </citation>
    <scope>NUCLEOTIDE SEQUENCE</scope>
    <source>
        <strain evidence="2">GVMAG-S-ERX555907-102</strain>
    </source>
</reference>
<accession>A0A6C0L1I8</accession>
<sequence>MNNPEPMSTSSNMMNYKVAIKSTLKSNSTPENSNPDSKQSHEEYLQLIESAEFQKRANIQMNKIVKRFLDYKRQELRLENYDEEEIDHIIEKMLTFENDGYDDYLSDEDNDSVFSDEGSF</sequence>
<dbReference type="EMBL" id="MN741013">
    <property type="protein sequence ID" value="QHU22614.1"/>
    <property type="molecule type" value="Genomic_DNA"/>
</dbReference>
<dbReference type="AlphaFoldDB" id="A0A6C0L1I8"/>
<feature type="compositionally biased region" description="Polar residues" evidence="1">
    <location>
        <begin position="23"/>
        <end position="37"/>
    </location>
</feature>
<organism evidence="2">
    <name type="scientific">viral metagenome</name>
    <dbReference type="NCBI Taxonomy" id="1070528"/>
    <lineage>
        <taxon>unclassified sequences</taxon>
        <taxon>metagenomes</taxon>
        <taxon>organismal metagenomes</taxon>
    </lineage>
</organism>